<evidence type="ECO:0000256" key="1">
    <source>
        <dbReference type="SAM" id="SignalP"/>
    </source>
</evidence>
<proteinExistence type="predicted"/>
<evidence type="ECO:0000313" key="4">
    <source>
        <dbReference type="Proteomes" id="UP000011721"/>
    </source>
</evidence>
<dbReference type="EMBL" id="CP003985">
    <property type="protein sequence ID" value="AGF79723.1"/>
    <property type="molecule type" value="Genomic_DNA"/>
</dbReference>
<organism evidence="3 4">
    <name type="scientific">Desulfocapsa sulfexigens (strain DSM 10523 / SB164P1)</name>
    <dbReference type="NCBI Taxonomy" id="1167006"/>
    <lineage>
        <taxon>Bacteria</taxon>
        <taxon>Pseudomonadati</taxon>
        <taxon>Thermodesulfobacteriota</taxon>
        <taxon>Desulfobulbia</taxon>
        <taxon>Desulfobulbales</taxon>
        <taxon>Desulfocapsaceae</taxon>
        <taxon>Desulfocapsa</taxon>
    </lineage>
</organism>
<dbReference type="InterPro" id="IPR058837">
    <property type="entry name" value="MamS_MamX_dom"/>
</dbReference>
<evidence type="ECO:0000313" key="3">
    <source>
        <dbReference type="EMBL" id="AGF79723.1"/>
    </source>
</evidence>
<evidence type="ECO:0000259" key="2">
    <source>
        <dbReference type="Pfam" id="PF26390"/>
    </source>
</evidence>
<feature type="chain" id="PRO_5004016102" description="Magnetosome protein MamS/MamX domain-containing protein" evidence="1">
    <location>
        <begin position="33"/>
        <end position="167"/>
    </location>
</feature>
<protein>
    <recommendedName>
        <fullName evidence="2">Magnetosome protein MamS/MamX domain-containing protein</fullName>
    </recommendedName>
</protein>
<dbReference type="Pfam" id="PF26390">
    <property type="entry name" value="MamS_MamX"/>
    <property type="match status" value="1"/>
</dbReference>
<sequence length="167" mass="18504">MGSPMHTFLKKSFILCAVIYSLAFLTLSSVCAASAEDMKGWGNGDEYNKLYNPREIDKLKGTVLSFKKISPLPGMAEATVLVLDDAGDKIDVHLCPVSFATPKDTGIKRGDRVTIKGSWAEIDGVDVFLASKVKKGEHYEFKVRLTKDGDPFWNMSAEQLVKERNQK</sequence>
<dbReference type="eggNOG" id="ENOG5031MME">
    <property type="taxonomic scope" value="Bacteria"/>
</dbReference>
<dbReference type="AlphaFoldDB" id="M1P8B1"/>
<feature type="signal peptide" evidence="1">
    <location>
        <begin position="1"/>
        <end position="32"/>
    </location>
</feature>
<accession>M1P8B1</accession>
<dbReference type="KEGG" id="dsf:UWK_03196"/>
<dbReference type="HOGENOM" id="CLU_139656_0_0_7"/>
<name>M1P8B1_DESSD</name>
<feature type="domain" description="Magnetosome protein MamS/MamX" evidence="2">
    <location>
        <begin position="57"/>
        <end position="138"/>
    </location>
</feature>
<dbReference type="STRING" id="1167006.UWK_03196"/>
<dbReference type="Proteomes" id="UP000011721">
    <property type="component" value="Chromosome"/>
</dbReference>
<keyword evidence="1" id="KW-0732">Signal</keyword>
<keyword evidence="4" id="KW-1185">Reference proteome</keyword>
<gene>
    <name evidence="3" type="ordered locus">UWK_03196</name>
</gene>
<reference evidence="4" key="1">
    <citation type="journal article" date="2013" name="Stand. Genomic Sci.">
        <title>Complete genome sequence of Desulfocapsa sulfexigens, a marine deltaproteobacterium specialized in disproportionating inorganic sulfur compounds.</title>
        <authorList>
            <person name="Finster K.W."/>
            <person name="Kjeldsen K.U."/>
            <person name="Kube M."/>
            <person name="Reinhardt R."/>
            <person name="Mussmann M."/>
            <person name="Amann R."/>
            <person name="Schreiber L."/>
        </authorList>
    </citation>
    <scope>NUCLEOTIDE SEQUENCE [LARGE SCALE GENOMIC DNA]</scope>
    <source>
        <strain evidence="4">DSM 10523 / SB164P1</strain>
    </source>
</reference>